<feature type="transmembrane region" description="Helical" evidence="5">
    <location>
        <begin position="163"/>
        <end position="180"/>
    </location>
</feature>
<sequence>MSQSYNNTHHMKTKHRDKDRTRDYAKVWLFFMYYWIIFGIGCYFGQYLPLEWRRPLSIALLVLILATLFIQRARKYGLVISHIYAIIVGLLSYATFTTYMQNLGPEVFYKNVLLAIGAFIVFGILGFFIINDASSIGKYLFVTLIALIIAGLIGMFIHNPIYHTAITVVGLILFLLYTLYDFNRMKRGDFSPREMGFNLFINLLNIIKDVLRLANRFKN</sequence>
<dbReference type="Pfam" id="PF01027">
    <property type="entry name" value="Bax1-I"/>
    <property type="match status" value="1"/>
</dbReference>
<feature type="transmembrane region" description="Helical" evidence="5">
    <location>
        <begin position="27"/>
        <end position="46"/>
    </location>
</feature>
<evidence type="ECO:0000256" key="5">
    <source>
        <dbReference type="SAM" id="Phobius"/>
    </source>
</evidence>
<feature type="transmembrane region" description="Helical" evidence="5">
    <location>
        <begin position="52"/>
        <end position="70"/>
    </location>
</feature>
<evidence type="ECO:0000256" key="4">
    <source>
        <dbReference type="ARBA" id="ARBA00023136"/>
    </source>
</evidence>
<proteinExistence type="predicted"/>
<accession>A0AB38PF74</accession>
<gene>
    <name evidence="6" type="ORF">FNL11_06215</name>
</gene>
<evidence type="ECO:0000256" key="1">
    <source>
        <dbReference type="ARBA" id="ARBA00004141"/>
    </source>
</evidence>
<feature type="transmembrane region" description="Helical" evidence="5">
    <location>
        <begin position="139"/>
        <end position="157"/>
    </location>
</feature>
<reference evidence="6 7" key="1">
    <citation type="submission" date="2019-07" db="EMBL/GenBank/DDBJ databases">
        <title>Genome Sequencing and Assembly of Staphylococcus haemolyticus SDA2.</title>
        <authorList>
            <person name="Emmons C.B."/>
            <person name="Park C."/>
            <person name="Sevigny J.L."/>
            <person name="Andam C."/>
        </authorList>
    </citation>
    <scope>NUCLEOTIDE SEQUENCE [LARGE SCALE GENOMIC DNA]</scope>
    <source>
        <strain evidence="6 7">SDA2</strain>
    </source>
</reference>
<keyword evidence="4 5" id="KW-0472">Membrane</keyword>
<evidence type="ECO:0000313" key="6">
    <source>
        <dbReference type="EMBL" id="TRL77663.1"/>
    </source>
</evidence>
<dbReference type="Proteomes" id="UP000316594">
    <property type="component" value="Unassembled WGS sequence"/>
</dbReference>
<dbReference type="InterPro" id="IPR006214">
    <property type="entry name" value="Bax_inhibitor_1-related"/>
</dbReference>
<dbReference type="GO" id="GO:0016020">
    <property type="term" value="C:membrane"/>
    <property type="evidence" value="ECO:0007669"/>
    <property type="project" value="UniProtKB-SubCell"/>
</dbReference>
<evidence type="ECO:0000313" key="7">
    <source>
        <dbReference type="Proteomes" id="UP000316594"/>
    </source>
</evidence>
<evidence type="ECO:0000256" key="3">
    <source>
        <dbReference type="ARBA" id="ARBA00022989"/>
    </source>
</evidence>
<keyword evidence="2 5" id="KW-0812">Transmembrane</keyword>
<feature type="transmembrane region" description="Helical" evidence="5">
    <location>
        <begin position="77"/>
        <end position="96"/>
    </location>
</feature>
<protein>
    <recommendedName>
        <fullName evidence="8">Transporter</fullName>
    </recommendedName>
</protein>
<evidence type="ECO:0008006" key="8">
    <source>
        <dbReference type="Google" id="ProtNLM"/>
    </source>
</evidence>
<evidence type="ECO:0000256" key="2">
    <source>
        <dbReference type="ARBA" id="ARBA00022692"/>
    </source>
</evidence>
<comment type="subcellular location">
    <subcellularLocation>
        <location evidence="1">Membrane</location>
        <topology evidence="1">Multi-pass membrane protein</topology>
    </subcellularLocation>
</comment>
<name>A0AB38PF74_STAHA</name>
<organism evidence="6 7">
    <name type="scientific">Staphylococcus haemolyticus</name>
    <dbReference type="NCBI Taxonomy" id="1283"/>
    <lineage>
        <taxon>Bacteria</taxon>
        <taxon>Bacillati</taxon>
        <taxon>Bacillota</taxon>
        <taxon>Bacilli</taxon>
        <taxon>Bacillales</taxon>
        <taxon>Staphylococcaceae</taxon>
        <taxon>Staphylococcus</taxon>
    </lineage>
</organism>
<keyword evidence="3 5" id="KW-1133">Transmembrane helix</keyword>
<dbReference type="AlphaFoldDB" id="A0AB38PF74"/>
<dbReference type="EMBL" id="VJMP01000004">
    <property type="protein sequence ID" value="TRL77663.1"/>
    <property type="molecule type" value="Genomic_DNA"/>
</dbReference>
<feature type="transmembrane region" description="Helical" evidence="5">
    <location>
        <begin position="108"/>
        <end position="130"/>
    </location>
</feature>
<comment type="caution">
    <text evidence="6">The sequence shown here is derived from an EMBL/GenBank/DDBJ whole genome shotgun (WGS) entry which is preliminary data.</text>
</comment>